<keyword evidence="3" id="KW-1133">Transmembrane helix</keyword>
<dbReference type="InterPro" id="IPR009835">
    <property type="entry name" value="SrtB"/>
</dbReference>
<proteinExistence type="predicted"/>
<keyword evidence="3" id="KW-0812">Transmembrane</keyword>
<evidence type="ECO:0000256" key="1">
    <source>
        <dbReference type="ARBA" id="ARBA00022801"/>
    </source>
</evidence>
<dbReference type="GeneID" id="41356484"/>
<dbReference type="Gene3D" id="2.40.260.10">
    <property type="entry name" value="Sortase"/>
    <property type="match status" value="1"/>
</dbReference>
<dbReference type="RefSeq" id="WP_012740055.1">
    <property type="nucleotide sequence ID" value="NC_012778.1"/>
</dbReference>
<dbReference type="eggNOG" id="COG4509">
    <property type="taxonomic scope" value="Bacteria"/>
</dbReference>
<dbReference type="InterPro" id="IPR005754">
    <property type="entry name" value="Sortase"/>
</dbReference>
<dbReference type="Proteomes" id="UP000001476">
    <property type="component" value="Chromosome"/>
</dbReference>
<keyword evidence="3" id="KW-0472">Membrane</keyword>
<dbReference type="EMBL" id="CP001104">
    <property type="protein sequence ID" value="ACR72823.1"/>
    <property type="molecule type" value="Genomic_DNA"/>
</dbReference>
<name>C4Z3Z8_LACE2</name>
<dbReference type="AlphaFoldDB" id="C4Z3Z8"/>
<evidence type="ECO:0000313" key="4">
    <source>
        <dbReference type="EMBL" id="ACR72823.1"/>
    </source>
</evidence>
<evidence type="ECO:0000256" key="3">
    <source>
        <dbReference type="SAM" id="Phobius"/>
    </source>
</evidence>
<dbReference type="SUPFAM" id="SSF63817">
    <property type="entry name" value="Sortase"/>
    <property type="match status" value="1"/>
</dbReference>
<dbReference type="STRING" id="515620.EUBELI_01834"/>
<keyword evidence="5" id="KW-1185">Reference proteome</keyword>
<dbReference type="Pfam" id="PF04203">
    <property type="entry name" value="Sortase"/>
    <property type="match status" value="1"/>
</dbReference>
<protein>
    <submittedName>
        <fullName evidence="4">Sortase B</fullName>
    </submittedName>
</protein>
<dbReference type="CDD" id="cd05826">
    <property type="entry name" value="Sortase_B"/>
    <property type="match status" value="1"/>
</dbReference>
<gene>
    <name evidence="4" type="ordered locus">EUBELI_01834</name>
</gene>
<feature type="active site" description="Proton donor/acceptor" evidence="2">
    <location>
        <position position="174"/>
    </location>
</feature>
<feature type="active site" description="Acyl-thioester intermediate" evidence="2">
    <location>
        <position position="269"/>
    </location>
</feature>
<feature type="transmembrane region" description="Helical" evidence="3">
    <location>
        <begin position="40"/>
        <end position="61"/>
    </location>
</feature>
<evidence type="ECO:0000313" key="5">
    <source>
        <dbReference type="Proteomes" id="UP000001476"/>
    </source>
</evidence>
<dbReference type="GO" id="GO:0016787">
    <property type="term" value="F:hydrolase activity"/>
    <property type="evidence" value="ECO:0007669"/>
    <property type="project" value="UniProtKB-KW"/>
</dbReference>
<evidence type="ECO:0000256" key="2">
    <source>
        <dbReference type="PIRSR" id="PIRSR605754-1"/>
    </source>
</evidence>
<keyword evidence="1" id="KW-0378">Hydrolase</keyword>
<dbReference type="HOGENOM" id="CLU_034078_3_0_9"/>
<sequence length="304" mass="34409">MSDIKTEDNDDFIVSSSDLEKDEADIAFEAKEKKKRKSKIISRIILVVSACIFIFAAYNLISILLEYKKGNDIYDNIGDTVLDDTPVNISIGDDAEITIPFKYDHQALLDINSDGLGFLYIPSLDTRLPIAQTTDNDFYLTHTFDKTYNSNGCVFEDYRITDKLNANHIILYGHSMNSGAMFGTLHKYKSSYFYNYDGNDVFYIYTEDIIKEYKIFTAYVSEPISDTYTFNFISLDGLRSYANRMKALSLYDTGVNVDKATQVVTLSTCTNNGKQRFIISGMYVGETTIEDFEKSSEGTTSANN</sequence>
<dbReference type="KEGG" id="eel:EUBELI_01834"/>
<reference evidence="4 5" key="1">
    <citation type="journal article" date="2009" name="Proc. Natl. Acad. Sci. U.S.A.">
        <title>Characterizing a model human gut microbiota composed of members of its two dominant bacterial phyla.</title>
        <authorList>
            <person name="Mahowald M.A."/>
            <person name="Rey F.E."/>
            <person name="Seedorf H."/>
            <person name="Turnbaugh P.J."/>
            <person name="Fulton R.S."/>
            <person name="Wollam A."/>
            <person name="Shah N."/>
            <person name="Wang C."/>
            <person name="Magrini V."/>
            <person name="Wilson R.K."/>
            <person name="Cantarel B.L."/>
            <person name="Coutinho P.M."/>
            <person name="Henrissat B."/>
            <person name="Crock L.W."/>
            <person name="Russell A."/>
            <person name="Verberkmoes N.C."/>
            <person name="Hettich R.L."/>
            <person name="Gordon J.I."/>
        </authorList>
    </citation>
    <scope>NUCLEOTIDE SEQUENCE [LARGE SCALE GENOMIC DNA]</scope>
    <source>
        <strain evidence="5">ATCC 27750 / DSM 3376 / VPI C15-48 / C15-B4</strain>
    </source>
</reference>
<accession>C4Z3Z8</accession>
<organism evidence="4 5">
    <name type="scientific">Lachnospira eligens (strain ATCC 27750 / DSM 3376 / VPI C15-48 / C15-B4)</name>
    <name type="common">Eubacterium eligens</name>
    <dbReference type="NCBI Taxonomy" id="515620"/>
    <lineage>
        <taxon>Bacteria</taxon>
        <taxon>Bacillati</taxon>
        <taxon>Bacillota</taxon>
        <taxon>Clostridia</taxon>
        <taxon>Lachnospirales</taxon>
        <taxon>Lachnospiraceae</taxon>
        <taxon>Lachnospira</taxon>
    </lineage>
</organism>
<dbReference type="InterPro" id="IPR023365">
    <property type="entry name" value="Sortase_dom-sf"/>
</dbReference>